<reference evidence="1" key="1">
    <citation type="submission" date="2019-04" db="EMBL/GenBank/DDBJ databases">
        <authorList>
            <person name="Assadpour T."/>
            <person name="Ahmed J."/>
            <person name="Anderson S."/>
            <person name="Espinosa K."/>
            <person name="Gadsden T."/>
            <person name="Graham A."/>
            <person name="Hajjar W."/>
            <person name="Howard T."/>
            <person name="Lacafta O."/>
            <person name="Matney K."/>
            <person name="Matsen K."/>
            <person name="Osu J."/>
            <person name="Rupe E."/>
            <person name="Sang H."/>
            <person name="Wadi S."/>
            <person name="McNeal J."/>
            <person name="Temple L."/>
        </authorList>
    </citation>
    <scope>NUCLEOTIDE SEQUENCE [LARGE SCALE GENOMIC DNA]</scope>
</reference>
<evidence type="ECO:0000313" key="1">
    <source>
        <dbReference type="EMBL" id="QEM41146.1"/>
    </source>
</evidence>
<organism evidence="1 2">
    <name type="scientific">Pseudomonas phage Zuri</name>
    <dbReference type="NCBI Taxonomy" id="2604899"/>
    <lineage>
        <taxon>Viruses</taxon>
        <taxon>Duplodnaviria</taxon>
        <taxon>Heunggongvirae</taxon>
        <taxon>Uroviricota</taxon>
        <taxon>Caudoviricetes</taxon>
        <taxon>Schitoviridae</taxon>
        <taxon>Zurivirus</taxon>
        <taxon>Zurivirus zuri</taxon>
    </lineage>
</organism>
<evidence type="ECO:0000313" key="2">
    <source>
        <dbReference type="Proteomes" id="UP000322075"/>
    </source>
</evidence>
<name>A0A5C1K6W5_9CAUD</name>
<protein>
    <submittedName>
        <fullName evidence="1">Uncharacterized protein</fullName>
    </submittedName>
</protein>
<dbReference type="Proteomes" id="UP000322075">
    <property type="component" value="Segment"/>
</dbReference>
<keyword evidence="2" id="KW-1185">Reference proteome</keyword>
<gene>
    <name evidence="1" type="ORF">Zuri_49</name>
</gene>
<proteinExistence type="predicted"/>
<dbReference type="EMBL" id="MK863032">
    <property type="protein sequence ID" value="QEM41146.1"/>
    <property type="molecule type" value="Genomic_DNA"/>
</dbReference>
<accession>A0A5C1K6W5</accession>
<sequence length="66" mass="7946">MAETTNTLEERNESQRKTILKQVARIQELEIWEKFARYLLNNCNGQTVTPENLEKWLEEAQQPRRK</sequence>